<organism evidence="2">
    <name type="scientific">bioreactor metagenome</name>
    <dbReference type="NCBI Taxonomy" id="1076179"/>
    <lineage>
        <taxon>unclassified sequences</taxon>
        <taxon>metagenomes</taxon>
        <taxon>ecological metagenomes</taxon>
    </lineage>
</organism>
<dbReference type="SUPFAM" id="SSF55383">
    <property type="entry name" value="Copper amine oxidase, domain N"/>
    <property type="match status" value="1"/>
</dbReference>
<comment type="caution">
    <text evidence="2">The sequence shown here is derived from an EMBL/GenBank/DDBJ whole genome shotgun (WGS) entry which is preliminary data.</text>
</comment>
<dbReference type="Pfam" id="PF07833">
    <property type="entry name" value="Cu_amine_oxidN1"/>
    <property type="match status" value="1"/>
</dbReference>
<dbReference type="InterPro" id="IPR012854">
    <property type="entry name" value="Cu_amine_oxidase-like_N"/>
</dbReference>
<accession>A0A645BT73</accession>
<evidence type="ECO:0000313" key="2">
    <source>
        <dbReference type="EMBL" id="MPM68525.1"/>
    </source>
</evidence>
<protein>
    <recommendedName>
        <fullName evidence="1">Copper amine oxidase-like N-terminal domain-containing protein</fullName>
    </recommendedName>
</protein>
<reference evidence="2" key="1">
    <citation type="submission" date="2019-08" db="EMBL/GenBank/DDBJ databases">
        <authorList>
            <person name="Kucharzyk K."/>
            <person name="Murdoch R.W."/>
            <person name="Higgins S."/>
            <person name="Loffler F."/>
        </authorList>
    </citation>
    <scope>NUCLEOTIDE SEQUENCE</scope>
</reference>
<name>A0A645BT73_9ZZZZ</name>
<feature type="domain" description="Copper amine oxidase-like N-terminal" evidence="1">
    <location>
        <begin position="21"/>
        <end position="124"/>
    </location>
</feature>
<sequence length="126" mass="13217">MLKRKIIITIGATTMTAGTDTVTLDAPAYINADSYTMLPVRAIAESFGATVTWDAASKTVTVLSGQRIISMTIGSKTMYINGTPVAMNTAAAITSDRTFLPVRDLANALGISAINWTEASGTVTLN</sequence>
<gene>
    <name evidence="2" type="ORF">SDC9_115458</name>
</gene>
<dbReference type="EMBL" id="VSSQ01022305">
    <property type="protein sequence ID" value="MPM68525.1"/>
    <property type="molecule type" value="Genomic_DNA"/>
</dbReference>
<evidence type="ECO:0000259" key="1">
    <source>
        <dbReference type="Pfam" id="PF07833"/>
    </source>
</evidence>
<proteinExistence type="predicted"/>
<dbReference type="AlphaFoldDB" id="A0A645BT73"/>
<dbReference type="InterPro" id="IPR036582">
    <property type="entry name" value="Mao_N_sf"/>
</dbReference>
<dbReference type="Gene3D" id="3.30.457.10">
    <property type="entry name" value="Copper amine oxidase-like, N-terminal domain"/>
    <property type="match status" value="1"/>
</dbReference>